<reference evidence="1 2" key="1">
    <citation type="journal article" date="2014" name="Am. J. Bot.">
        <title>Genome assembly and annotation for red clover (Trifolium pratense; Fabaceae).</title>
        <authorList>
            <person name="Istvanek J."/>
            <person name="Jaros M."/>
            <person name="Krenek A."/>
            <person name="Repkova J."/>
        </authorList>
    </citation>
    <scope>NUCLEOTIDE SEQUENCE [LARGE SCALE GENOMIC DNA]</scope>
    <source>
        <strain evidence="2">cv. Tatra</strain>
        <tissue evidence="1">Young leaves</tissue>
    </source>
</reference>
<organism evidence="1 2">
    <name type="scientific">Trifolium pratense</name>
    <name type="common">Red clover</name>
    <dbReference type="NCBI Taxonomy" id="57577"/>
    <lineage>
        <taxon>Eukaryota</taxon>
        <taxon>Viridiplantae</taxon>
        <taxon>Streptophyta</taxon>
        <taxon>Embryophyta</taxon>
        <taxon>Tracheophyta</taxon>
        <taxon>Spermatophyta</taxon>
        <taxon>Magnoliopsida</taxon>
        <taxon>eudicotyledons</taxon>
        <taxon>Gunneridae</taxon>
        <taxon>Pentapetalae</taxon>
        <taxon>rosids</taxon>
        <taxon>fabids</taxon>
        <taxon>Fabales</taxon>
        <taxon>Fabaceae</taxon>
        <taxon>Papilionoideae</taxon>
        <taxon>50 kb inversion clade</taxon>
        <taxon>NPAAA clade</taxon>
        <taxon>Hologalegina</taxon>
        <taxon>IRL clade</taxon>
        <taxon>Trifolieae</taxon>
        <taxon>Trifolium</taxon>
    </lineage>
</organism>
<dbReference type="Proteomes" id="UP000236291">
    <property type="component" value="Unassembled WGS sequence"/>
</dbReference>
<proteinExistence type="predicted"/>
<reference evidence="1 2" key="2">
    <citation type="journal article" date="2017" name="Front. Plant Sci.">
        <title>Gene Classification and Mining of Molecular Markers Useful in Red Clover (Trifolium pratense) Breeding.</title>
        <authorList>
            <person name="Istvanek J."/>
            <person name="Dluhosova J."/>
            <person name="Dluhos P."/>
            <person name="Patkova L."/>
            <person name="Nedelnik J."/>
            <person name="Repkova J."/>
        </authorList>
    </citation>
    <scope>NUCLEOTIDE SEQUENCE [LARGE SCALE GENOMIC DNA]</scope>
    <source>
        <strain evidence="2">cv. Tatra</strain>
        <tissue evidence="1">Young leaves</tissue>
    </source>
</reference>
<evidence type="ECO:0000313" key="1">
    <source>
        <dbReference type="EMBL" id="PNX63930.1"/>
    </source>
</evidence>
<comment type="caution">
    <text evidence="1">The sequence shown here is derived from an EMBL/GenBank/DDBJ whole genome shotgun (WGS) entry which is preliminary data.</text>
</comment>
<evidence type="ECO:0000313" key="2">
    <source>
        <dbReference type="Proteomes" id="UP000236291"/>
    </source>
</evidence>
<protein>
    <submittedName>
        <fullName evidence="1">Uncharacterized protein</fullName>
    </submittedName>
</protein>
<name>A0A2K3KCA7_TRIPR</name>
<feature type="non-terminal residue" evidence="1">
    <location>
        <position position="1"/>
    </location>
</feature>
<dbReference type="EMBL" id="ASHM01091756">
    <property type="protein sequence ID" value="PNX63930.1"/>
    <property type="molecule type" value="Genomic_DNA"/>
</dbReference>
<gene>
    <name evidence="1" type="ORF">L195_g053759</name>
</gene>
<dbReference type="AlphaFoldDB" id="A0A2K3KCA7"/>
<sequence>RSKKLMEEKEDILMELISTP</sequence>
<accession>A0A2K3KCA7</accession>